<sequence length="126" mass="13485">MSKTPPCFSELLLRVDQQFPSAWEDGAFLTDEQVEQLKRISDAASQTAGLLTSGIAAMGELLAWVGTTGELSAESLTSTGWLIQHLADTAGRLHDEQENADYKLQTLPRSAPQKPTSRNRGAGGAA</sequence>
<protein>
    <submittedName>
        <fullName evidence="2">Uncharacterized protein</fullName>
    </submittedName>
</protein>
<reference evidence="2" key="1">
    <citation type="submission" date="2016-07" db="EMBL/GenBank/DDBJ databases">
        <title>New class B carbapenemase carried by novel plasmid in Pseudomonas putida enviromental strain in eastern Amazonia.</title>
        <authorList>
            <person name="Souza C.O."/>
            <person name="Lima K.V."/>
            <person name="Brasiliense D.M."/>
            <person name="Perez-Chaparro P.J."/>
            <person name="Mamizuka E.M."/>
            <person name="Lima M.O."/>
            <person name="Lima L.N."/>
            <person name="McCulloch J.A."/>
        </authorList>
    </citation>
    <scope>NUCLEOTIDE SEQUENCE [LARGE SCALE GENOMIC DNA]</scope>
    <source>
        <strain evidence="2">IEC33019</strain>
    </source>
</reference>
<dbReference type="EMBL" id="CP016634">
    <property type="protein sequence ID" value="ANY85959.1"/>
    <property type="molecule type" value="Genomic_DNA"/>
</dbReference>
<evidence type="ECO:0000256" key="1">
    <source>
        <dbReference type="SAM" id="MobiDB-lite"/>
    </source>
</evidence>
<feature type="region of interest" description="Disordered" evidence="1">
    <location>
        <begin position="103"/>
        <end position="126"/>
    </location>
</feature>
<dbReference type="AlphaFoldDB" id="A0A1B2F118"/>
<gene>
    <name evidence="2" type="ORF">IEC33019_0355</name>
</gene>
<accession>A0A1B2F118</accession>
<proteinExistence type="predicted"/>
<dbReference type="RefSeq" id="WP_099592869.1">
    <property type="nucleotide sequence ID" value="NZ_CP016634.1"/>
</dbReference>
<name>A0A1B2F118_PSEPU</name>
<organism evidence="2">
    <name type="scientific">Pseudomonas putida</name>
    <name type="common">Arthrobacter siderocapsulatus</name>
    <dbReference type="NCBI Taxonomy" id="303"/>
    <lineage>
        <taxon>Bacteria</taxon>
        <taxon>Pseudomonadati</taxon>
        <taxon>Pseudomonadota</taxon>
        <taxon>Gammaproteobacteria</taxon>
        <taxon>Pseudomonadales</taxon>
        <taxon>Pseudomonadaceae</taxon>
        <taxon>Pseudomonas</taxon>
    </lineage>
</organism>
<evidence type="ECO:0000313" key="2">
    <source>
        <dbReference type="EMBL" id="ANY85959.1"/>
    </source>
</evidence>